<dbReference type="EMBL" id="KV428176">
    <property type="protein sequence ID" value="KZT34535.1"/>
    <property type="molecule type" value="Genomic_DNA"/>
</dbReference>
<dbReference type="AlphaFoldDB" id="A0A165ZQI5"/>
<organism evidence="2 3">
    <name type="scientific">Sistotremastrum suecicum HHB10207 ss-3</name>
    <dbReference type="NCBI Taxonomy" id="1314776"/>
    <lineage>
        <taxon>Eukaryota</taxon>
        <taxon>Fungi</taxon>
        <taxon>Dikarya</taxon>
        <taxon>Basidiomycota</taxon>
        <taxon>Agaricomycotina</taxon>
        <taxon>Agaricomycetes</taxon>
        <taxon>Sistotremastrales</taxon>
        <taxon>Sistotremastraceae</taxon>
        <taxon>Sistotremastrum</taxon>
    </lineage>
</organism>
<dbReference type="Proteomes" id="UP000076798">
    <property type="component" value="Unassembled WGS sequence"/>
</dbReference>
<dbReference type="InterPro" id="IPR046700">
    <property type="entry name" value="DUF6570"/>
</dbReference>
<name>A0A165ZQI5_9AGAM</name>
<proteinExistence type="predicted"/>
<feature type="domain" description="DUF6570" evidence="1">
    <location>
        <begin position="20"/>
        <end position="158"/>
    </location>
</feature>
<gene>
    <name evidence="2" type="ORF">SISSUDRAFT_962634</name>
</gene>
<sequence length="178" mass="20222">EDSESSIVRVCGDCKGSLLKKKMPRFALANNLYRGHLPEDLRDLTWVEEMVCAIYRTTAHVSRMYENSNGSERNPLKFFGNTCAHDTNIVSTASVLPRTPADVLGNISVVFVGPGEIVPDQICDPYRVRKDKVWKFLLWLKANNPLYRCLEYSRENLEMYNSADGVLPGLRESIIHDK</sequence>
<keyword evidence="3" id="KW-1185">Reference proteome</keyword>
<protein>
    <recommendedName>
        <fullName evidence="1">DUF6570 domain-containing protein</fullName>
    </recommendedName>
</protein>
<evidence type="ECO:0000259" key="1">
    <source>
        <dbReference type="Pfam" id="PF20209"/>
    </source>
</evidence>
<dbReference type="OrthoDB" id="3257061at2759"/>
<evidence type="ECO:0000313" key="3">
    <source>
        <dbReference type="Proteomes" id="UP000076798"/>
    </source>
</evidence>
<reference evidence="2 3" key="1">
    <citation type="journal article" date="2016" name="Mol. Biol. Evol.">
        <title>Comparative Genomics of Early-Diverging Mushroom-Forming Fungi Provides Insights into the Origins of Lignocellulose Decay Capabilities.</title>
        <authorList>
            <person name="Nagy L.G."/>
            <person name="Riley R."/>
            <person name="Tritt A."/>
            <person name="Adam C."/>
            <person name="Daum C."/>
            <person name="Floudas D."/>
            <person name="Sun H."/>
            <person name="Yadav J.S."/>
            <person name="Pangilinan J."/>
            <person name="Larsson K.H."/>
            <person name="Matsuura K."/>
            <person name="Barry K."/>
            <person name="Labutti K."/>
            <person name="Kuo R."/>
            <person name="Ohm R.A."/>
            <person name="Bhattacharya S.S."/>
            <person name="Shirouzu T."/>
            <person name="Yoshinaga Y."/>
            <person name="Martin F.M."/>
            <person name="Grigoriev I.V."/>
            <person name="Hibbett D.S."/>
        </authorList>
    </citation>
    <scope>NUCLEOTIDE SEQUENCE [LARGE SCALE GENOMIC DNA]</scope>
    <source>
        <strain evidence="2 3">HHB10207 ss-3</strain>
    </source>
</reference>
<accession>A0A165ZQI5</accession>
<dbReference type="Pfam" id="PF20209">
    <property type="entry name" value="DUF6570"/>
    <property type="match status" value="1"/>
</dbReference>
<feature type="non-terminal residue" evidence="2">
    <location>
        <position position="178"/>
    </location>
</feature>
<dbReference type="STRING" id="1314776.A0A165ZQI5"/>
<evidence type="ECO:0000313" key="2">
    <source>
        <dbReference type="EMBL" id="KZT34535.1"/>
    </source>
</evidence>
<feature type="non-terminal residue" evidence="2">
    <location>
        <position position="1"/>
    </location>
</feature>